<evidence type="ECO:0000259" key="10">
    <source>
        <dbReference type="PROSITE" id="PS50222"/>
    </source>
</evidence>
<dbReference type="PROSITE" id="PS00018">
    <property type="entry name" value="EF_HAND_1"/>
    <property type="match status" value="1"/>
</dbReference>
<dbReference type="SUPFAM" id="SSF46966">
    <property type="entry name" value="Spectrin repeat"/>
    <property type="match status" value="4"/>
</dbReference>
<dbReference type="FunFam" id="1.10.418.10:FF:000001">
    <property type="entry name" value="Actinin alpha 1"/>
    <property type="match status" value="1"/>
</dbReference>
<evidence type="ECO:0000313" key="15">
    <source>
        <dbReference type="Xenbase" id="XB-GENE-494339"/>
    </source>
</evidence>
<evidence type="ECO:0000313" key="11">
    <source>
        <dbReference type="EMBL" id="AAH76687.1"/>
    </source>
</evidence>
<reference evidence="11" key="2">
    <citation type="submission" date="2004-07" db="EMBL/GenBank/DDBJ databases">
        <authorList>
            <consortium name="NIH - Xenopus Gene Collection (XGC) project"/>
        </authorList>
    </citation>
    <scope>NUCLEOTIDE SEQUENCE [LARGE SCALE MRNA]</scope>
    <source>
        <tissue evidence="11">Embryo</tissue>
    </source>
</reference>
<dbReference type="RefSeq" id="NP_001006810.1">
    <property type="nucleotide sequence ID" value="NM_001006809.1"/>
</dbReference>
<dbReference type="InterPro" id="IPR002048">
    <property type="entry name" value="EF_hand_dom"/>
</dbReference>
<dbReference type="GeneID" id="448522"/>
<dbReference type="CDD" id="cd00051">
    <property type="entry name" value="EFh"/>
    <property type="match status" value="1"/>
</dbReference>
<dbReference type="SUPFAM" id="SSF47576">
    <property type="entry name" value="Calponin-homology domain, CH-domain"/>
    <property type="match status" value="1"/>
</dbReference>
<dbReference type="Gene3D" id="1.20.58.60">
    <property type="match status" value="4"/>
</dbReference>
<keyword evidence="5" id="KW-0677">Repeat</keyword>
<protein>
    <submittedName>
        <fullName evidence="12">Actinin alpha 4</fullName>
    </submittedName>
    <submittedName>
        <fullName evidence="11">Actinin, alpha 4</fullName>
    </submittedName>
    <submittedName>
        <fullName evidence="14">Alpha-actinin-4</fullName>
    </submittedName>
</protein>
<dbReference type="Gene3D" id="1.10.418.10">
    <property type="entry name" value="Calponin-like domain"/>
    <property type="match status" value="2"/>
</dbReference>
<comment type="similarity">
    <text evidence="2">Belongs to the alpha-actinin family.</text>
</comment>
<dbReference type="GeneTree" id="ENSGT00940000159343"/>
<dbReference type="PROSITE" id="PS50222">
    <property type="entry name" value="EF_HAND_2"/>
    <property type="match status" value="2"/>
</dbReference>
<dbReference type="Proteomes" id="UP000008143">
    <property type="component" value="Chromosome 8"/>
</dbReference>
<feature type="domain" description="Calponin-homology (CH)" evidence="9">
    <location>
        <begin position="156"/>
        <end position="262"/>
    </location>
</feature>
<dbReference type="InterPro" id="IPR018159">
    <property type="entry name" value="Spectrin/alpha-actinin"/>
</dbReference>
<dbReference type="Gene3D" id="1.10.238.10">
    <property type="entry name" value="EF-hand"/>
    <property type="match status" value="2"/>
</dbReference>
<evidence type="ECO:0000256" key="3">
    <source>
        <dbReference type="ARBA" id="ARBA00022490"/>
    </source>
</evidence>
<evidence type="ECO:0000256" key="4">
    <source>
        <dbReference type="ARBA" id="ARBA00022723"/>
    </source>
</evidence>
<keyword evidence="6" id="KW-0106">Calcium</keyword>
<reference evidence="14" key="5">
    <citation type="submission" date="2025-04" db="UniProtKB">
        <authorList>
            <consortium name="RefSeq"/>
        </authorList>
    </citation>
    <scope>IDENTIFICATION</scope>
</reference>
<dbReference type="PROSITE" id="PS00020">
    <property type="entry name" value="ACTININ_2"/>
    <property type="match status" value="1"/>
</dbReference>
<evidence type="ECO:0000256" key="6">
    <source>
        <dbReference type="ARBA" id="ARBA00022837"/>
    </source>
</evidence>
<dbReference type="FunFam" id="1.20.58.60:FF:000004">
    <property type="entry name" value="Actinin alpha 1"/>
    <property type="match status" value="1"/>
</dbReference>
<proteinExistence type="evidence at transcript level"/>
<dbReference type="SMART" id="SM00150">
    <property type="entry name" value="SPEC"/>
    <property type="match status" value="3"/>
</dbReference>
<evidence type="ECO:0000256" key="7">
    <source>
        <dbReference type="ARBA" id="ARBA00023203"/>
    </source>
</evidence>
<evidence type="ECO:0000313" key="13">
    <source>
        <dbReference type="Proteomes" id="UP000008143"/>
    </source>
</evidence>
<organism evidence="11">
    <name type="scientific">Xenopus tropicalis</name>
    <name type="common">Western clawed frog</name>
    <name type="synonym">Silurana tropicalis</name>
    <dbReference type="NCBI Taxonomy" id="8364"/>
    <lineage>
        <taxon>Eukaryota</taxon>
        <taxon>Metazoa</taxon>
        <taxon>Chordata</taxon>
        <taxon>Craniata</taxon>
        <taxon>Vertebrata</taxon>
        <taxon>Euteleostomi</taxon>
        <taxon>Amphibia</taxon>
        <taxon>Batrachia</taxon>
        <taxon>Anura</taxon>
        <taxon>Pipoidea</taxon>
        <taxon>Pipidae</taxon>
        <taxon>Xenopodinae</taxon>
        <taxon>Xenopus</taxon>
        <taxon>Silurana</taxon>
    </lineage>
</organism>
<dbReference type="InterPro" id="IPR018247">
    <property type="entry name" value="EF_Hand_1_Ca_BS"/>
</dbReference>
<accession>F7E3P9</accession>
<dbReference type="InterPro" id="IPR036872">
    <property type="entry name" value="CH_dom_sf"/>
</dbReference>
<dbReference type="InterPro" id="IPR001589">
    <property type="entry name" value="Actinin_actin-bd_CS"/>
</dbReference>
<dbReference type="FunFam" id="1.20.58.60:FF:000005">
    <property type="entry name" value="Actinin alpha 1"/>
    <property type="match status" value="1"/>
</dbReference>
<name>Q6DFP7_XENTR</name>
<dbReference type="CDD" id="cd21216">
    <property type="entry name" value="CH_ACTN_rpt2"/>
    <property type="match status" value="1"/>
</dbReference>
<dbReference type="PaxDb" id="8364-ENSXETP00000000062"/>
<feature type="coiled-coil region" evidence="8">
    <location>
        <begin position="442"/>
        <end position="476"/>
    </location>
</feature>
<dbReference type="FunFam" id="1.20.58.60:FF:000002">
    <property type="entry name" value="Actinin, alpha 1"/>
    <property type="match status" value="1"/>
</dbReference>
<gene>
    <name evidence="11 12 14 15" type="primary">actn4</name>
    <name evidence="14" type="synonym">fsgs</name>
    <name evidence="14" type="synonym">fsgs1</name>
</gene>
<evidence type="ECO:0000256" key="1">
    <source>
        <dbReference type="ARBA" id="ARBA00004496"/>
    </source>
</evidence>
<dbReference type="Pfam" id="PF08726">
    <property type="entry name" value="EFhand_Ca_insen"/>
    <property type="match status" value="1"/>
</dbReference>
<dbReference type="KEGG" id="xtr:448522"/>
<dbReference type="PROSITE" id="PS50021">
    <property type="entry name" value="CH"/>
    <property type="match status" value="2"/>
</dbReference>
<dbReference type="CDD" id="cd00176">
    <property type="entry name" value="SPEC"/>
    <property type="match status" value="3"/>
</dbReference>
<dbReference type="Pfam" id="PF00307">
    <property type="entry name" value="CH"/>
    <property type="match status" value="2"/>
</dbReference>
<accession>A0A6I8Q0S2</accession>
<feature type="domain" description="Calponin-homology (CH)" evidence="9">
    <location>
        <begin position="43"/>
        <end position="147"/>
    </location>
</feature>
<dbReference type="AGR" id="Xenbase:XB-GENE-494339"/>
<comment type="subcellular location">
    <subcellularLocation>
        <location evidence="1">Cytoplasm</location>
    </subcellularLocation>
</comment>
<dbReference type="SMART" id="SM00054">
    <property type="entry name" value="EFh"/>
    <property type="match status" value="2"/>
</dbReference>
<dbReference type="GO" id="GO:0005509">
    <property type="term" value="F:calcium ion binding"/>
    <property type="evidence" value="ECO:0007669"/>
    <property type="project" value="InterPro"/>
</dbReference>
<evidence type="ECO:0000313" key="14">
    <source>
        <dbReference type="RefSeq" id="NP_001006810.1"/>
    </source>
</evidence>
<keyword evidence="8" id="KW-0175">Coiled coil</keyword>
<evidence type="ECO:0000256" key="8">
    <source>
        <dbReference type="SAM" id="Coils"/>
    </source>
</evidence>
<evidence type="ECO:0000256" key="2">
    <source>
        <dbReference type="ARBA" id="ARBA00010255"/>
    </source>
</evidence>
<dbReference type="FunFam" id="1.10.238.10:FF:000004">
    <property type="entry name" value="Actinin alpha 1"/>
    <property type="match status" value="1"/>
</dbReference>
<dbReference type="PROSITE" id="PS00019">
    <property type="entry name" value="ACTININ_1"/>
    <property type="match status" value="1"/>
</dbReference>
<evidence type="ECO:0000313" key="12">
    <source>
        <dbReference type="Ensembl" id="ENSXETP00000065770"/>
    </source>
</evidence>
<dbReference type="Pfam" id="PF00435">
    <property type="entry name" value="Spectrin"/>
    <property type="match status" value="4"/>
</dbReference>
<dbReference type="InterPro" id="IPR002017">
    <property type="entry name" value="Spectrin_repeat"/>
</dbReference>
<reference evidence="14" key="1">
    <citation type="journal article" date="2002" name="Dev. Dyn.">
        <title>Genetic and genomic tools for Xenopus research: The NIH Xenopus initiative.</title>
        <authorList>
            <person name="Klein S.L."/>
            <person name="Strausberg R.L."/>
            <person name="Wagner L."/>
            <person name="Pontius J."/>
            <person name="Clifton S.W."/>
            <person name="Richardson P."/>
        </authorList>
    </citation>
    <scope>NUCLEOTIDE SEQUENCE</scope>
</reference>
<dbReference type="SUPFAM" id="SSF47473">
    <property type="entry name" value="EF-hand"/>
    <property type="match status" value="1"/>
</dbReference>
<dbReference type="Pfam" id="PF13499">
    <property type="entry name" value="EF-hand_7"/>
    <property type="match status" value="1"/>
</dbReference>
<accession>Q6DFP7</accession>
<keyword evidence="3" id="KW-0963">Cytoplasm</keyword>
<dbReference type="CDD" id="cd21214">
    <property type="entry name" value="CH_ACTN_rpt1"/>
    <property type="match status" value="1"/>
</dbReference>
<dbReference type="InterPro" id="IPR001715">
    <property type="entry name" value="CH_dom"/>
</dbReference>
<dbReference type="OrthoDB" id="10017054at2759"/>
<dbReference type="AlphaFoldDB" id="Q6DFP7"/>
<evidence type="ECO:0000256" key="5">
    <source>
        <dbReference type="ARBA" id="ARBA00022737"/>
    </source>
</evidence>
<dbReference type="GO" id="GO:0005737">
    <property type="term" value="C:cytoplasm"/>
    <property type="evidence" value="ECO:0007669"/>
    <property type="project" value="UniProtKB-SubCell"/>
</dbReference>
<dbReference type="InterPro" id="IPR011992">
    <property type="entry name" value="EF-hand-dom_pair"/>
</dbReference>
<keyword evidence="13" id="KW-1185">Reference proteome</keyword>
<evidence type="ECO:0000259" key="9">
    <source>
        <dbReference type="PROSITE" id="PS50021"/>
    </source>
</evidence>
<dbReference type="FunFam" id="1.10.418.10:FF:000005">
    <property type="entry name" value="Actinin alpha 4"/>
    <property type="match status" value="1"/>
</dbReference>
<dbReference type="FunFam" id="1.10.238.10:FF:000018">
    <property type="entry name" value="Actinin, alpha 1"/>
    <property type="match status" value="1"/>
</dbReference>
<dbReference type="SMART" id="SM00033">
    <property type="entry name" value="CH"/>
    <property type="match status" value="2"/>
</dbReference>
<dbReference type="CTD" id="81"/>
<keyword evidence="4" id="KW-0479">Metal-binding</keyword>
<dbReference type="Ensembl" id="ENSXETT00000092680">
    <property type="protein sequence ID" value="ENSXETP00000065770"/>
    <property type="gene ID" value="ENSXETG00000000040"/>
</dbReference>
<feature type="domain" description="EF-hand" evidence="10">
    <location>
        <begin position="799"/>
        <end position="834"/>
    </location>
</feature>
<feature type="domain" description="EF-hand" evidence="10">
    <location>
        <begin position="758"/>
        <end position="793"/>
    </location>
</feature>
<sequence>MVDYHMTSGGAPPHMGQLGQDQRYMEQEEDWDRDLLLDPAWEKQQRKTFTAWCNSHLRKAGTQIENIDEDFRDGLKLMLLLEVISGERLPKPERGKMRVHKINNVNKALDFIASKGVKLVSIGAEEIVDGNTKMTLGMIWTIILRFAIQDISVEETSAKEGLLLWCQRKTAPYKNVNVQNFHISWKDGLAFNALIHRHRPELIEYDKLRKDDPVTNLNNAFEVAERYLDIPKMLDAEDIVNTARPDEKAIMTYVSSFYHAFSGAQKAETAANRICKVLAVNQENEHLMEDYEKLASDLLEWIRRTIPWLENRVPEKTMHDMQQKLEDFRDYRRVHKPPKVQEKCQLEINFNTLQTKLRLSNRPAFMPSEGKMVSDINNGWQHLEQAEKGFEEWLLNAIRRLERLDHLAEKFRQKALIHEAWTEGKEAMLKQKDYESATLADIKALIRKHEAFESDLAAHQDRVEQIAAIAQELNELDYYDSPSVNARCQKICDQWDLLGSLTHTRREALEVTEKQLEAIDQLYLEYAKRAAPFNNWMEGAMEDLQDMFIVHTIEEIEGLIAAHEQFKSTLPDADREREAILGIQNEAQKIADYSHIKLASGNPYTTVTPQIINSKWEKVQQLVPKRDGALKGEHDKQQSNEHLRLQFASLANVVGPWIQAKMEEIGRIAIELHGTLEDQMTHLKQYEQSVINYKPNIDKLEQQHQLIQEALIFDNKHTNYTMEHIRVGWEHLLTTIARTSNEVENQILTRDAKGISQEQMHEYRASFNHFDRDHTGALGPEEFKACLISLGYDVENDRQGDAEFNRIMAIVDPNNTGMVTFQAFIDFMSRETTDTDTADQVIASFKVLAGDKNYITAAELRRELPPDQAEYCIARMAPYQGPDAVPGALDYMSFSTALYGESDL</sequence>
<dbReference type="GO" id="GO:0003779">
    <property type="term" value="F:actin binding"/>
    <property type="evidence" value="ECO:0007669"/>
    <property type="project" value="UniProtKB-KW"/>
</dbReference>
<dbReference type="SMART" id="SM01184">
    <property type="entry name" value="efhand_Ca_insen"/>
    <property type="match status" value="1"/>
</dbReference>
<dbReference type="Xenbase" id="XB-GENE-494339">
    <property type="gene designation" value="actn4"/>
</dbReference>
<dbReference type="Bgee" id="ENSXETG00000000040">
    <property type="expression patterns" value="Expressed in mesonephros and 16 other cell types or tissues"/>
</dbReference>
<dbReference type="FunFam" id="1.20.58.60:FF:000003">
    <property type="entry name" value="Actinin, alpha 1"/>
    <property type="match status" value="1"/>
</dbReference>
<reference evidence="12" key="3">
    <citation type="journal article" date="2010" name="Science">
        <title>The genome of the Western clawed frog Xenopus tropicalis.</title>
        <authorList>
            <person name="Hellsten U."/>
            <person name="Harland R.M."/>
            <person name="Gilchrist M.J."/>
            <person name="Hendrix D."/>
            <person name="Jurka J."/>
            <person name="Kapitonov V."/>
            <person name="Ovcharenko I."/>
            <person name="Putnam N.H."/>
            <person name="Shu S."/>
            <person name="Taher L."/>
            <person name="Blitz I.L."/>
            <person name="Blumberg B."/>
            <person name="Dichmann D.S."/>
            <person name="Dubchak I."/>
            <person name="Amaya E."/>
            <person name="Detter J.C."/>
            <person name="Fletcher R."/>
            <person name="Gerhard D.S."/>
            <person name="Goodstein D."/>
            <person name="Graves T."/>
            <person name="Grigoriev I.V."/>
            <person name="Grimwood J."/>
            <person name="Kawashima T."/>
            <person name="Lindquist E."/>
            <person name="Lucas S.M."/>
            <person name="Mead P.E."/>
            <person name="Mitros T."/>
            <person name="Ogino H."/>
            <person name="Ohta Y."/>
            <person name="Poliakov A.V."/>
            <person name="Pollet N."/>
            <person name="Robert J."/>
            <person name="Salamov A."/>
            <person name="Sater A.K."/>
            <person name="Schmutz J."/>
            <person name="Terry A."/>
            <person name="Vize P.D."/>
            <person name="Warren W.C."/>
            <person name="Wells D."/>
            <person name="Wills A."/>
            <person name="Wilson R.K."/>
            <person name="Zimmerman L.B."/>
            <person name="Zorn A.M."/>
            <person name="Grainger R."/>
            <person name="Grammer T."/>
            <person name="Khokha M.K."/>
            <person name="Richardson P.M."/>
            <person name="Rokhsar D.S."/>
        </authorList>
    </citation>
    <scope>NUCLEOTIDE SEQUENCE [LARGE SCALE GENOMIC DNA]</scope>
    <source>
        <strain evidence="12">Nigerian</strain>
    </source>
</reference>
<dbReference type="EMBL" id="BC076687">
    <property type="protein sequence ID" value="AAH76687.1"/>
    <property type="molecule type" value="mRNA"/>
</dbReference>
<keyword evidence="7" id="KW-0009">Actin-binding</keyword>
<dbReference type="PANTHER" id="PTHR11915">
    <property type="entry name" value="SPECTRIN/FILAMIN RELATED CYTOSKELETAL PROTEIN"/>
    <property type="match status" value="1"/>
</dbReference>
<dbReference type="DNASU" id="448522"/>
<dbReference type="InterPro" id="IPR014837">
    <property type="entry name" value="EF-hand_Ca_insen"/>
</dbReference>
<reference evidence="12" key="4">
    <citation type="submission" date="2020-05" db="UniProtKB">
        <authorList>
            <consortium name="Ensembl"/>
        </authorList>
    </citation>
    <scope>IDENTIFICATION</scope>
</reference>